<dbReference type="PATRIC" id="fig|1205910.3.peg.3255"/>
<feature type="region of interest" description="Disordered" evidence="1">
    <location>
        <begin position="1"/>
        <end position="38"/>
    </location>
</feature>
<protein>
    <submittedName>
        <fullName evidence="2">Uncharacterized protein</fullName>
    </submittedName>
</protein>
<dbReference type="Proteomes" id="UP000003779">
    <property type="component" value="Chromosome"/>
</dbReference>
<sequence>MEAHSEGVVRRGREGVVGVDEMADVPTGVGRVPFEERE</sequence>
<evidence type="ECO:0000313" key="3">
    <source>
        <dbReference type="Proteomes" id="UP000003779"/>
    </source>
</evidence>
<name>J7L824_NOCAA</name>
<evidence type="ECO:0000313" key="2">
    <source>
        <dbReference type="EMBL" id="AFR06597.1"/>
    </source>
</evidence>
<accession>J7L824</accession>
<evidence type="ECO:0000256" key="1">
    <source>
        <dbReference type="SAM" id="MobiDB-lite"/>
    </source>
</evidence>
<gene>
    <name evidence="2" type="ordered locus">B005_3444</name>
</gene>
<dbReference type="AlphaFoldDB" id="J7L824"/>
<dbReference type="EMBL" id="CP003788">
    <property type="protein sequence ID" value="AFR06597.1"/>
    <property type="molecule type" value="Genomic_DNA"/>
</dbReference>
<reference evidence="3" key="2">
    <citation type="submission" date="2012-08" db="EMBL/GenBank/DDBJ databases">
        <title>Whole-genome sequence of Nocardiopsis alba strain ATCC BAA-2165 associated with honeybees.</title>
        <authorList>
            <person name="Qiao J."/>
            <person name="Chen L."/>
            <person name="Li Y."/>
            <person name="Wang J."/>
            <person name="Zhang W."/>
            <person name="Chen S."/>
        </authorList>
    </citation>
    <scope>NUCLEOTIDE SEQUENCE [LARGE SCALE GENOMIC DNA]</scope>
    <source>
        <strain evidence="3">ATCC BAA-2165 / BE74</strain>
    </source>
</reference>
<organism evidence="2 3">
    <name type="scientific">Nocardiopsis alba (strain ATCC BAA-2165 / BE74)</name>
    <dbReference type="NCBI Taxonomy" id="1205910"/>
    <lineage>
        <taxon>Bacteria</taxon>
        <taxon>Bacillati</taxon>
        <taxon>Actinomycetota</taxon>
        <taxon>Actinomycetes</taxon>
        <taxon>Streptosporangiales</taxon>
        <taxon>Nocardiopsidaceae</taxon>
        <taxon>Nocardiopsis</taxon>
    </lineage>
</organism>
<dbReference type="HOGENOM" id="CLU_3330733_0_0_11"/>
<feature type="compositionally biased region" description="Basic and acidic residues" evidence="1">
    <location>
        <begin position="1"/>
        <end position="14"/>
    </location>
</feature>
<proteinExistence type="predicted"/>
<dbReference type="KEGG" id="nal:B005_3444"/>
<reference evidence="2 3" key="1">
    <citation type="journal article" date="2012" name="J. Bacteriol.">
        <title>Whole-Genome Sequence of Nocardiopsis alba Strain ATCC BAA-2165, Associated with Honeybees.</title>
        <authorList>
            <person name="Qiao J."/>
            <person name="Chen L."/>
            <person name="Li Y."/>
            <person name="Wang J."/>
            <person name="Zhang W."/>
            <person name="Chen S."/>
        </authorList>
    </citation>
    <scope>NUCLEOTIDE SEQUENCE [LARGE SCALE GENOMIC DNA]</scope>
    <source>
        <strain evidence="3">ATCC BAA-2165 / BE74</strain>
    </source>
</reference>